<evidence type="ECO:0000313" key="13">
    <source>
        <dbReference type="Ensembl" id="ENSECRP00000003784.1"/>
    </source>
</evidence>
<dbReference type="Pfam" id="PF13086">
    <property type="entry name" value="AAA_11"/>
    <property type="match status" value="2"/>
</dbReference>
<evidence type="ECO:0000256" key="10">
    <source>
        <dbReference type="ARBA" id="ARBA00047984"/>
    </source>
</evidence>
<evidence type="ECO:0000256" key="11">
    <source>
        <dbReference type="ARBA" id="ARBA00048432"/>
    </source>
</evidence>
<evidence type="ECO:0000256" key="5">
    <source>
        <dbReference type="ARBA" id="ARBA00022741"/>
    </source>
</evidence>
<dbReference type="AlphaFoldDB" id="A0A8C4RK91"/>
<dbReference type="InterPro" id="IPR027417">
    <property type="entry name" value="P-loop_NTPase"/>
</dbReference>
<dbReference type="PANTHER" id="PTHR45418:SF1">
    <property type="entry name" value="CANCER_TESTIS ANTIGEN 55"/>
    <property type="match status" value="1"/>
</dbReference>
<dbReference type="GO" id="GO:0005737">
    <property type="term" value="C:cytoplasm"/>
    <property type="evidence" value="ECO:0007669"/>
    <property type="project" value="UniProtKB-SubCell"/>
</dbReference>
<dbReference type="InterPro" id="IPR049079">
    <property type="entry name" value="Mov-10_helical"/>
</dbReference>
<comment type="catalytic activity">
    <reaction evidence="10">
        <text>ATP + H2O = ADP + phosphate + H(+)</text>
        <dbReference type="Rhea" id="RHEA:13065"/>
        <dbReference type="ChEBI" id="CHEBI:15377"/>
        <dbReference type="ChEBI" id="CHEBI:15378"/>
        <dbReference type="ChEBI" id="CHEBI:30616"/>
        <dbReference type="ChEBI" id="CHEBI:43474"/>
        <dbReference type="ChEBI" id="CHEBI:456216"/>
        <dbReference type="EC" id="3.6.4.13"/>
    </reaction>
</comment>
<comment type="catalytic activity">
    <reaction evidence="11">
        <text>ATP + H2O = ADP + phosphate + H(+)</text>
        <dbReference type="Rhea" id="RHEA:13065"/>
        <dbReference type="ChEBI" id="CHEBI:15377"/>
        <dbReference type="ChEBI" id="CHEBI:15378"/>
        <dbReference type="ChEBI" id="CHEBI:30616"/>
        <dbReference type="ChEBI" id="CHEBI:43474"/>
        <dbReference type="ChEBI" id="CHEBI:456216"/>
        <dbReference type="EC" id="3.6.4.12"/>
    </reaction>
    <physiologicalReaction direction="left-to-right" evidence="11">
        <dbReference type="Rhea" id="RHEA:13066"/>
    </physiologicalReaction>
</comment>
<dbReference type="GO" id="GO:0031047">
    <property type="term" value="P:regulatory ncRNA-mediated gene silencing"/>
    <property type="evidence" value="ECO:0007669"/>
    <property type="project" value="UniProtKB-KW"/>
</dbReference>
<comment type="similarity">
    <text evidence="2">Belongs to the DNA2/NAM7 helicase family. SDE3 subfamily.</text>
</comment>
<reference evidence="13" key="1">
    <citation type="submission" date="2021-06" db="EMBL/GenBank/DDBJ databases">
        <authorList>
            <consortium name="Wellcome Sanger Institute Data Sharing"/>
        </authorList>
    </citation>
    <scope>NUCLEOTIDE SEQUENCE [LARGE SCALE GENOMIC DNA]</scope>
</reference>
<keyword evidence="4" id="KW-0963">Cytoplasm</keyword>
<dbReference type="CDD" id="cd18808">
    <property type="entry name" value="SF1_C_Upf1"/>
    <property type="match status" value="1"/>
</dbReference>
<comment type="subcellular location">
    <subcellularLocation>
        <location evidence="1">Cytoplasm</location>
    </subcellularLocation>
</comment>
<evidence type="ECO:0000256" key="6">
    <source>
        <dbReference type="ARBA" id="ARBA00022801"/>
    </source>
</evidence>
<evidence type="ECO:0000256" key="3">
    <source>
        <dbReference type="ARBA" id="ARBA00012552"/>
    </source>
</evidence>
<dbReference type="Ensembl" id="ENSECRT00000003845.1">
    <property type="protein sequence ID" value="ENSECRP00000003784.1"/>
    <property type="gene ID" value="ENSECRG00000002596.1"/>
</dbReference>
<dbReference type="InterPro" id="IPR041677">
    <property type="entry name" value="DNA2/NAM7_AAA_11"/>
</dbReference>
<name>A0A8C4RK91_ERPCA</name>
<keyword evidence="6" id="KW-0378">Hydrolase</keyword>
<dbReference type="CDD" id="cd18078">
    <property type="entry name" value="DEXXQc_Mov10L1"/>
    <property type="match status" value="1"/>
</dbReference>
<keyword evidence="8" id="KW-0067">ATP-binding</keyword>
<evidence type="ECO:0000256" key="1">
    <source>
        <dbReference type="ARBA" id="ARBA00004496"/>
    </source>
</evidence>
<keyword evidence="14" id="KW-1185">Reference proteome</keyword>
<evidence type="ECO:0000313" key="14">
    <source>
        <dbReference type="Proteomes" id="UP000694620"/>
    </source>
</evidence>
<evidence type="ECO:0000256" key="4">
    <source>
        <dbReference type="ARBA" id="ARBA00022490"/>
    </source>
</evidence>
<dbReference type="InterPro" id="IPR041679">
    <property type="entry name" value="DNA2/NAM7-like_C"/>
</dbReference>
<dbReference type="GO" id="GO:0005524">
    <property type="term" value="F:ATP binding"/>
    <property type="evidence" value="ECO:0007669"/>
    <property type="project" value="UniProtKB-KW"/>
</dbReference>
<evidence type="ECO:0000256" key="8">
    <source>
        <dbReference type="ARBA" id="ARBA00022840"/>
    </source>
</evidence>
<gene>
    <name evidence="13" type="primary">MOV10L1</name>
</gene>
<protein>
    <recommendedName>
        <fullName evidence="3">RNA helicase</fullName>
        <ecNumber evidence="3">3.6.4.13</ecNumber>
    </recommendedName>
</protein>
<dbReference type="PANTHER" id="PTHR45418">
    <property type="entry name" value="CANCER/TESTIS ANTIGEN 55"/>
    <property type="match status" value="1"/>
</dbReference>
<dbReference type="InterPro" id="IPR047187">
    <property type="entry name" value="SF1_C_Upf1"/>
</dbReference>
<evidence type="ECO:0000256" key="2">
    <source>
        <dbReference type="ARBA" id="ARBA00005601"/>
    </source>
</evidence>
<evidence type="ECO:0000256" key="7">
    <source>
        <dbReference type="ARBA" id="ARBA00022806"/>
    </source>
</evidence>
<reference evidence="13" key="2">
    <citation type="submission" date="2025-08" db="UniProtKB">
        <authorList>
            <consortium name="Ensembl"/>
        </authorList>
    </citation>
    <scope>IDENTIFICATION</scope>
</reference>
<dbReference type="SUPFAM" id="SSF52540">
    <property type="entry name" value="P-loop containing nucleoside triphosphate hydrolases"/>
    <property type="match status" value="1"/>
</dbReference>
<evidence type="ECO:0000259" key="12">
    <source>
        <dbReference type="SMART" id="SM00487"/>
    </source>
</evidence>
<keyword evidence="5" id="KW-0547">Nucleotide-binding</keyword>
<evidence type="ECO:0000256" key="9">
    <source>
        <dbReference type="ARBA" id="ARBA00023158"/>
    </source>
</evidence>
<dbReference type="GO" id="GO:0003678">
    <property type="term" value="F:DNA helicase activity"/>
    <property type="evidence" value="ECO:0007669"/>
    <property type="project" value="UniProtKB-EC"/>
</dbReference>
<accession>A0A8C4RK91</accession>
<dbReference type="InterPro" id="IPR014001">
    <property type="entry name" value="Helicase_ATP-bd"/>
</dbReference>
<keyword evidence="7" id="KW-0347">Helicase</keyword>
<feature type="domain" description="Helicase ATP-binding" evidence="12">
    <location>
        <begin position="706"/>
        <end position="905"/>
    </location>
</feature>
<reference evidence="13" key="3">
    <citation type="submission" date="2025-09" db="UniProtKB">
        <authorList>
            <consortium name="Ensembl"/>
        </authorList>
    </citation>
    <scope>IDENTIFICATION</scope>
</reference>
<dbReference type="GO" id="GO:0003724">
    <property type="term" value="F:RNA helicase activity"/>
    <property type="evidence" value="ECO:0007669"/>
    <property type="project" value="UniProtKB-EC"/>
</dbReference>
<keyword evidence="9" id="KW-0943">RNA-mediated gene silencing</keyword>
<proteinExistence type="inferred from homology"/>
<dbReference type="FunFam" id="3.40.50.300:FF:000864">
    <property type="entry name" value="Mov10-like RISC complex RNA helicase 1"/>
    <property type="match status" value="1"/>
</dbReference>
<dbReference type="SMART" id="SM00487">
    <property type="entry name" value="DEXDc"/>
    <property type="match status" value="1"/>
</dbReference>
<sequence>MIQLMKSVVSKIMYPLWHVAEEDEINLPRVPQMRNFMNCTVTILCQDYGLVDDMIYFTSEVVLGGIPLSVGHKVNVLAYQDHESRGWKALRVEKSFDDWEDDSASDCELSKARALIGIVTSCDGEGGMINSSTCFSLSHVCEGFQPIKGDWVRAEYFINPSKWCSQASSVAPLRSRAIDKVQVSSICGRCGVIESSIFFTLDSLCVPNEYCPSTGDVVNAVVVESTQSFYCWRALAMTPVSSSSSKGNLAKNEHVKVDSHLLLEDKGGLEVSKMTNFGSLLLGQTKEILVCIMNHSNQAHILISSGLAGWDRSGQFSLHVPVAHGYEGPVGNLSCPLSLLWRAHARGPYLLLLCSGSLYYGINGSSNTCVSYLSSAEGTWEISIAPGQEMTVAVQCQARILGSCTELLLLHFQSFSIGRLLDVDVHASEELLVKAQTNYMPASQLSLLPSTQLNKDVIAVLPSSLPHKLPRRHLPNFLSRYPVPPSLKECFEHEKDVLLVQPQLAEPLSWRNFQCKFSALLWLEELQAEREMKEFSIHGTFLRKSANYLLLDVPGVADGRPSVSLGDKVLLKRTLANGIELEYTAYISEIYNDELSLRVNLDFHSNYNGEPLDVEFTFNRLTMRRCHAAVERVEHLGEAVLFPQCLVIKPVQLHLEWQQNNTEDETFPSDERDAGAQGVDMVSVGTQTQAGKSSSTFPLSQNGFYFNPALNPHQRAAVKRILTGECRPLPYILFGPPGTGKTVTLLEAILQIHHKLPDSRILVCTPSNSAADLVCSRLHYSGHVPSGNLVRVNASCRLEESIPEEVKSYSHSGEDVFQAAHYRIVITTCSSAGMFYQVGLRVGHFTHVFMDEAGQAMEPECFIPLGLLSEVDGQIVLAGDPMQLGPLVKSKLATVYGLSKSLLERLMSMSLYSRQEKEFGPHGAYNPLLVTKLLINYRSHEAILLLPSRLFYNQELELGSDPKVVESLQNWRGLPTRGFPLMFHGVRGREMREGNSPSWFNPVEAVQVLIYCCQLTRRLYKPVSPFDIGVITPYRKQVEKIRLLLGRAGLLDIKVGSVEEFQGREFLVIIISLVRSNEEIMDQDVHSLLGFISNPKRFNVAITRAKALLIVLGNPHVLVKDPCFAELLQYCEENGAFFGCNLPTELMSQS</sequence>
<dbReference type="GeneTree" id="ENSGT00940000160150"/>
<organism evidence="13 14">
    <name type="scientific">Erpetoichthys calabaricus</name>
    <name type="common">Rope fish</name>
    <name type="synonym">Calamoichthys calabaricus</name>
    <dbReference type="NCBI Taxonomy" id="27687"/>
    <lineage>
        <taxon>Eukaryota</taxon>
        <taxon>Metazoa</taxon>
        <taxon>Chordata</taxon>
        <taxon>Craniata</taxon>
        <taxon>Vertebrata</taxon>
        <taxon>Euteleostomi</taxon>
        <taxon>Actinopterygii</taxon>
        <taxon>Polypteriformes</taxon>
        <taxon>Polypteridae</taxon>
        <taxon>Erpetoichthys</taxon>
    </lineage>
</organism>
<dbReference type="EC" id="3.6.4.13" evidence="3"/>
<dbReference type="Pfam" id="PF21634">
    <property type="entry name" value="MOV-10_beta-barrel"/>
    <property type="match status" value="1"/>
</dbReference>
<dbReference type="Pfam" id="PF21635">
    <property type="entry name" value="Mov-10_helical"/>
    <property type="match status" value="1"/>
</dbReference>
<dbReference type="InterPro" id="IPR049080">
    <property type="entry name" value="MOV-10-like_beta-barrel"/>
</dbReference>
<dbReference type="GO" id="GO:0016787">
    <property type="term" value="F:hydrolase activity"/>
    <property type="evidence" value="ECO:0007669"/>
    <property type="project" value="UniProtKB-KW"/>
</dbReference>
<dbReference type="Proteomes" id="UP000694620">
    <property type="component" value="Chromosome 1"/>
</dbReference>
<dbReference type="Pfam" id="PF13087">
    <property type="entry name" value="AAA_12"/>
    <property type="match status" value="1"/>
</dbReference>
<dbReference type="Gene3D" id="3.40.50.300">
    <property type="entry name" value="P-loop containing nucleotide triphosphate hydrolases"/>
    <property type="match status" value="2"/>
</dbReference>